<evidence type="ECO:0000313" key="2">
    <source>
        <dbReference type="EMBL" id="MET6991796.1"/>
    </source>
</evidence>
<comment type="caution">
    <text evidence="2">The sequence shown here is derived from an EMBL/GenBank/DDBJ whole genome shotgun (WGS) entry which is preliminary data.</text>
</comment>
<accession>A0ABV2SXB2</accession>
<organism evidence="2 3">
    <name type="scientific">Sediminicola arcticus</name>
    <dbReference type="NCBI Taxonomy" id="1574308"/>
    <lineage>
        <taxon>Bacteria</taxon>
        <taxon>Pseudomonadati</taxon>
        <taxon>Bacteroidota</taxon>
        <taxon>Flavobacteriia</taxon>
        <taxon>Flavobacteriales</taxon>
        <taxon>Flavobacteriaceae</taxon>
        <taxon>Sediminicola</taxon>
    </lineage>
</organism>
<evidence type="ECO:0000313" key="3">
    <source>
        <dbReference type="Proteomes" id="UP001549799"/>
    </source>
</evidence>
<feature type="signal peptide" evidence="1">
    <location>
        <begin position="1"/>
        <end position="25"/>
    </location>
</feature>
<gene>
    <name evidence="2" type="ORF">ABXZ36_14190</name>
</gene>
<reference evidence="2 3" key="1">
    <citation type="submission" date="2024-07" db="EMBL/GenBank/DDBJ databases">
        <title>The genome sequence of type strain Sediminicola arcticus GDMCC 1.2805.</title>
        <authorList>
            <person name="Liu Y."/>
        </authorList>
    </citation>
    <scope>NUCLEOTIDE SEQUENCE [LARGE SCALE GENOMIC DNA]</scope>
    <source>
        <strain evidence="2 3">GDMCC 1.2805</strain>
    </source>
</reference>
<keyword evidence="1" id="KW-0732">Signal</keyword>
<keyword evidence="3" id="KW-1185">Reference proteome</keyword>
<proteinExistence type="predicted"/>
<evidence type="ECO:0008006" key="4">
    <source>
        <dbReference type="Google" id="ProtNLM"/>
    </source>
</evidence>
<name>A0ABV2SXB2_9FLAO</name>
<feature type="chain" id="PRO_5046554149" description="Lipoprotein" evidence="1">
    <location>
        <begin position="26"/>
        <end position="51"/>
    </location>
</feature>
<sequence length="51" mass="5608">MKKTRISLTIIGLLLLASCSKRLTAIQNKTPEQIGTAYTIHKDVSYGSDVE</sequence>
<dbReference type="PROSITE" id="PS51257">
    <property type="entry name" value="PROKAR_LIPOPROTEIN"/>
    <property type="match status" value="1"/>
</dbReference>
<evidence type="ECO:0000256" key="1">
    <source>
        <dbReference type="SAM" id="SignalP"/>
    </source>
</evidence>
<dbReference type="EMBL" id="JBEXAE010000008">
    <property type="protein sequence ID" value="MET6991796.1"/>
    <property type="molecule type" value="Genomic_DNA"/>
</dbReference>
<dbReference type="RefSeq" id="WP_354616341.1">
    <property type="nucleotide sequence ID" value="NZ_JBEXAE010000008.1"/>
</dbReference>
<dbReference type="Proteomes" id="UP001549799">
    <property type="component" value="Unassembled WGS sequence"/>
</dbReference>
<protein>
    <recommendedName>
        <fullName evidence="4">Lipoprotein</fullName>
    </recommendedName>
</protein>